<accession>A0A1J7IEY2</accession>
<dbReference type="AlphaFoldDB" id="A0A1J7IEY2"/>
<proteinExistence type="predicted"/>
<organism evidence="2 3">
    <name type="scientific">Coniochaeta ligniaria NRRL 30616</name>
    <dbReference type="NCBI Taxonomy" id="1408157"/>
    <lineage>
        <taxon>Eukaryota</taxon>
        <taxon>Fungi</taxon>
        <taxon>Dikarya</taxon>
        <taxon>Ascomycota</taxon>
        <taxon>Pezizomycotina</taxon>
        <taxon>Sordariomycetes</taxon>
        <taxon>Sordariomycetidae</taxon>
        <taxon>Coniochaetales</taxon>
        <taxon>Coniochaetaceae</taxon>
        <taxon>Coniochaeta</taxon>
    </lineage>
</organism>
<name>A0A1J7IEY2_9PEZI</name>
<dbReference type="InParanoid" id="A0A1J7IEY2"/>
<feature type="region of interest" description="Disordered" evidence="1">
    <location>
        <begin position="1"/>
        <end position="21"/>
    </location>
</feature>
<evidence type="ECO:0000256" key="1">
    <source>
        <dbReference type="SAM" id="MobiDB-lite"/>
    </source>
</evidence>
<feature type="compositionally biased region" description="Basic and acidic residues" evidence="1">
    <location>
        <begin position="1"/>
        <end position="10"/>
    </location>
</feature>
<dbReference type="Proteomes" id="UP000182658">
    <property type="component" value="Unassembled WGS sequence"/>
</dbReference>
<dbReference type="PANTHER" id="PTHR38166:SF1">
    <property type="entry name" value="C2H2-TYPE DOMAIN-CONTAINING PROTEIN"/>
    <property type="match status" value="1"/>
</dbReference>
<reference evidence="2 3" key="1">
    <citation type="submission" date="2016-10" db="EMBL/GenBank/DDBJ databases">
        <title>Draft genome sequence of Coniochaeta ligniaria NRRL30616, a lignocellulolytic fungus for bioabatement of inhibitors in plant biomass hydrolysates.</title>
        <authorList>
            <consortium name="DOE Joint Genome Institute"/>
            <person name="Jimenez D.J."/>
            <person name="Hector R.E."/>
            <person name="Riley R."/>
            <person name="Sun H."/>
            <person name="Grigoriev I.V."/>
            <person name="Van Elsas J.D."/>
            <person name="Nichols N.N."/>
        </authorList>
    </citation>
    <scope>NUCLEOTIDE SEQUENCE [LARGE SCALE GENOMIC DNA]</scope>
    <source>
        <strain evidence="2 3">NRRL 30616</strain>
    </source>
</reference>
<keyword evidence="3" id="KW-1185">Reference proteome</keyword>
<dbReference type="OrthoDB" id="610608at2759"/>
<protein>
    <recommendedName>
        <fullName evidence="4">C2H2-type domain-containing protein</fullName>
    </recommendedName>
</protein>
<gene>
    <name evidence="2" type="ORF">CONLIGDRAFT_647742</name>
</gene>
<dbReference type="PANTHER" id="PTHR38166">
    <property type="entry name" value="C2H2-TYPE DOMAIN-CONTAINING PROTEIN-RELATED"/>
    <property type="match status" value="1"/>
</dbReference>
<evidence type="ECO:0008006" key="4">
    <source>
        <dbReference type="Google" id="ProtNLM"/>
    </source>
</evidence>
<evidence type="ECO:0000313" key="3">
    <source>
        <dbReference type="Proteomes" id="UP000182658"/>
    </source>
</evidence>
<sequence length="145" mass="16593">MSAQPREHPPTEGYSCPYRKRNPQKYNAANKPFVGCTGASIHTFEDVKDHVGKHHGQSLYDCLSCAERFKTHREAKEHQERDYCIFDTKRTGVTIEGVVPHIATGPRTWTSLWAKLFGEHDRPKSPADRVFAEFRDPYQQGCKTS</sequence>
<dbReference type="EMBL" id="KV875101">
    <property type="protein sequence ID" value="OIW26022.1"/>
    <property type="molecule type" value="Genomic_DNA"/>
</dbReference>
<evidence type="ECO:0000313" key="2">
    <source>
        <dbReference type="EMBL" id="OIW26022.1"/>
    </source>
</evidence>